<keyword evidence="11" id="KW-0472">Membrane</keyword>
<keyword evidence="6" id="KW-0809">Transit peptide</keyword>
<comment type="similarity">
    <text evidence="3">Belongs to the cytochrome c oxidase VIIa family.</text>
</comment>
<dbReference type="InterPro" id="IPR003177">
    <property type="entry name" value="Cytc_oxidase_su7a_met"/>
</dbReference>
<evidence type="ECO:0000313" key="16">
    <source>
        <dbReference type="Proteomes" id="UP000291000"/>
    </source>
</evidence>
<dbReference type="GO" id="GO:0005743">
    <property type="term" value="C:mitochondrial inner membrane"/>
    <property type="evidence" value="ECO:0007669"/>
    <property type="project" value="UniProtKB-SubCell"/>
</dbReference>
<keyword evidence="9" id="KW-0560">Oxidoreductase</keyword>
<evidence type="ECO:0000313" key="17">
    <source>
        <dbReference type="Proteomes" id="UP000694566"/>
    </source>
</evidence>
<proteinExistence type="inferred from homology"/>
<keyword evidence="7" id="KW-1133">Transmembrane helix</keyword>
<evidence type="ECO:0000256" key="7">
    <source>
        <dbReference type="ARBA" id="ARBA00022989"/>
    </source>
</evidence>
<dbReference type="Pfam" id="PF02238">
    <property type="entry name" value="COX7a"/>
    <property type="match status" value="1"/>
</dbReference>
<dbReference type="PANTHER" id="PTHR10510">
    <property type="entry name" value="CYTOCHROME C OXIDASE POLYPEPTIDE 7A"/>
    <property type="match status" value="1"/>
</dbReference>
<keyword evidence="16" id="KW-1185">Reference proteome</keyword>
<evidence type="ECO:0000256" key="9">
    <source>
        <dbReference type="ARBA" id="ARBA00023002"/>
    </source>
</evidence>
<dbReference type="GO" id="GO:0097250">
    <property type="term" value="P:mitochondrial respirasome assembly"/>
    <property type="evidence" value="ECO:0007669"/>
    <property type="project" value="TreeGrafter"/>
</dbReference>
<evidence type="ECO:0000256" key="8">
    <source>
        <dbReference type="ARBA" id="ARBA00022990"/>
    </source>
</evidence>
<reference evidence="14" key="3">
    <citation type="submission" date="2025-05" db="UniProtKB">
        <authorList>
            <consortium name="Ensembl"/>
        </authorList>
    </citation>
    <scope>IDENTIFICATION</scope>
</reference>
<evidence type="ECO:0000256" key="2">
    <source>
        <dbReference type="ARBA" id="ARBA00004673"/>
    </source>
</evidence>
<dbReference type="EMBL" id="LWLT01000005">
    <property type="status" value="NOT_ANNOTATED_CDS"/>
    <property type="molecule type" value="Genomic_DNA"/>
</dbReference>
<accession>A0A452DYG2</accession>
<dbReference type="SUPFAM" id="SSF81419">
    <property type="entry name" value="Mitochondrial cytochrome c oxidase subunit VIIa"/>
    <property type="match status" value="1"/>
</dbReference>
<dbReference type="InterPro" id="IPR039297">
    <property type="entry name" value="COX7a"/>
</dbReference>
<dbReference type="GO" id="GO:0002082">
    <property type="term" value="P:regulation of oxidative phosphorylation"/>
    <property type="evidence" value="ECO:0007669"/>
    <property type="project" value="TreeGrafter"/>
</dbReference>
<dbReference type="CDD" id="cd00928">
    <property type="entry name" value="Cyt_c_Oxidase_VIIa"/>
    <property type="match status" value="1"/>
</dbReference>
<dbReference type="Gene3D" id="4.10.91.10">
    <property type="entry name" value="Cytochrome c oxidase, subunit VIIa"/>
    <property type="match status" value="1"/>
</dbReference>
<evidence type="ECO:0000256" key="12">
    <source>
        <dbReference type="ARBA" id="ARBA00040282"/>
    </source>
</evidence>
<keyword evidence="5" id="KW-0999">Mitochondrion inner membrane</keyword>
<reference evidence="14 16" key="1">
    <citation type="submission" date="2016-04" db="EMBL/GenBank/DDBJ databases">
        <title>Polished mammalian reference genomes with single-molecule sequencing and chromosome conformation capture applied to the Capra hircus genome.</title>
        <authorList>
            <person name="Bickhart D.M."/>
            <person name="Koren S."/>
            <person name="Rosen B."/>
            <person name="Hastie A."/>
            <person name="Liachko I."/>
            <person name="Sullivan S.T."/>
            <person name="Burton J."/>
            <person name="Sayre B.L."/>
            <person name="Huson H.J."/>
            <person name="Lee J."/>
            <person name="Lam E."/>
            <person name="Kelley C.M."/>
            <person name="Hutchison J.L."/>
            <person name="Zhou Y."/>
            <person name="Sun J."/>
            <person name="Crisa A."/>
            <person name="Schwartz J.C."/>
            <person name="Hammond J.A."/>
            <person name="Schroeder S.G."/>
            <person name="Liu G.E."/>
            <person name="Dunham M."/>
            <person name="Shendure J."/>
            <person name="Sonstegard T.S."/>
            <person name="Phillippy A.M."/>
            <person name="Van Tassell C.P."/>
            <person name="Smith T.P."/>
        </authorList>
    </citation>
    <scope>NUCLEOTIDE SEQUENCE [LARGE SCALE GENOMIC DNA]</scope>
</reference>
<evidence type="ECO:0000256" key="3">
    <source>
        <dbReference type="ARBA" id="ARBA00009331"/>
    </source>
</evidence>
<reference evidence="15 17" key="2">
    <citation type="submission" date="2019-03" db="EMBL/GenBank/DDBJ databases">
        <title>Genome sequencing and reference-guided assembly of Black Bengal Goat (Capra hircus).</title>
        <authorList>
            <person name="Siddiki A.Z."/>
            <person name="Baten A."/>
            <person name="Billah M."/>
            <person name="Alam M.A.U."/>
            <person name="Shawrob K.S.M."/>
            <person name="Saha S."/>
            <person name="Chowdhury M."/>
            <person name="Rahman A.H."/>
            <person name="Stear M."/>
            <person name="Miah G."/>
            <person name="Das G.B."/>
            <person name="Hossain M.M."/>
            <person name="Kumkum M."/>
            <person name="Islam M.S."/>
            <person name="Mollah A.M."/>
            <person name="Ahsan A."/>
            <person name="Tusar F."/>
            <person name="Khan M.K.I."/>
        </authorList>
    </citation>
    <scope>NUCLEOTIDE SEQUENCE [LARGE SCALE GENOMIC DNA]</scope>
</reference>
<evidence type="ECO:0000256" key="5">
    <source>
        <dbReference type="ARBA" id="ARBA00022792"/>
    </source>
</evidence>
<keyword evidence="8" id="KW-0007">Acetylation</keyword>
<keyword evidence="10" id="KW-0496">Mitochondrion</keyword>
<dbReference type="STRING" id="9925.ENSCHIP00000004919"/>
<organism evidence="14 16">
    <name type="scientific">Capra hircus</name>
    <name type="common">Goat</name>
    <dbReference type="NCBI Taxonomy" id="9925"/>
    <lineage>
        <taxon>Eukaryota</taxon>
        <taxon>Metazoa</taxon>
        <taxon>Chordata</taxon>
        <taxon>Craniata</taxon>
        <taxon>Vertebrata</taxon>
        <taxon>Euteleostomi</taxon>
        <taxon>Mammalia</taxon>
        <taxon>Eutheria</taxon>
        <taxon>Laurasiatheria</taxon>
        <taxon>Artiodactyla</taxon>
        <taxon>Ruminantia</taxon>
        <taxon>Pecora</taxon>
        <taxon>Bovidae</taxon>
        <taxon>Caprinae</taxon>
        <taxon>Capra</taxon>
    </lineage>
</organism>
<dbReference type="GeneTree" id="ENSGT00940000154550"/>
<comment type="subcellular location">
    <subcellularLocation>
        <location evidence="1">Mitochondrion inner membrane</location>
        <topology evidence="1">Single-pass membrane protein</topology>
    </subcellularLocation>
</comment>
<dbReference type="GO" id="GO:0045277">
    <property type="term" value="C:respiratory chain complex IV"/>
    <property type="evidence" value="ECO:0007669"/>
    <property type="project" value="InterPro"/>
</dbReference>
<evidence type="ECO:0000256" key="6">
    <source>
        <dbReference type="ARBA" id="ARBA00022946"/>
    </source>
</evidence>
<sequence>MLRNLLALRQIAQRTTSTASRRQFENRVPEKQKLFQEDNGVPVHPKCGIADAVLYRTTMILKVGGTAYAMYELALASFPKEQD</sequence>
<dbReference type="PANTHER" id="PTHR10510:SF15">
    <property type="entry name" value="CYTOCHROME C OXIDASE SUBUNIT 7A2, MITOCHONDRIAL"/>
    <property type="match status" value="1"/>
</dbReference>
<evidence type="ECO:0000256" key="13">
    <source>
        <dbReference type="ARBA" id="ARBA00042325"/>
    </source>
</evidence>
<evidence type="ECO:0000256" key="10">
    <source>
        <dbReference type="ARBA" id="ARBA00023128"/>
    </source>
</evidence>
<dbReference type="InterPro" id="IPR036539">
    <property type="entry name" value="Cyt_c_oxidase_su7a_sf"/>
</dbReference>
<dbReference type="Proteomes" id="UP000291000">
    <property type="component" value="Chromosome 5"/>
</dbReference>
<dbReference type="GO" id="GO:0016491">
    <property type="term" value="F:oxidoreductase activity"/>
    <property type="evidence" value="ECO:0007669"/>
    <property type="project" value="UniProtKB-KW"/>
</dbReference>
<dbReference type="OMA" id="VFYNFYE"/>
<name>A0A452DYG2_CAPHI</name>
<evidence type="ECO:0000256" key="11">
    <source>
        <dbReference type="ARBA" id="ARBA00023136"/>
    </source>
</evidence>
<evidence type="ECO:0000256" key="4">
    <source>
        <dbReference type="ARBA" id="ARBA00022692"/>
    </source>
</evidence>
<evidence type="ECO:0000313" key="15">
    <source>
        <dbReference type="Ensembl" id="ENSCHIP00010032694.1"/>
    </source>
</evidence>
<evidence type="ECO:0000313" key="14">
    <source>
        <dbReference type="Ensembl" id="ENSCHIP00000004919.1"/>
    </source>
</evidence>
<evidence type="ECO:0000256" key="1">
    <source>
        <dbReference type="ARBA" id="ARBA00004434"/>
    </source>
</evidence>
<dbReference type="Ensembl" id="ENSCHIT00000012469.1">
    <property type="protein sequence ID" value="ENSCHIP00000004919.1"/>
    <property type="gene ID" value="ENSCHIG00000009067.1"/>
</dbReference>
<protein>
    <recommendedName>
        <fullName evidence="12">Cytochrome c oxidase subunit 7A2, mitochondrial</fullName>
    </recommendedName>
    <alternativeName>
        <fullName evidence="13">Cytochrome c oxidase subunit VIIa-liver/heart</fullName>
    </alternativeName>
</protein>
<dbReference type="Ensembl" id="ENSCHIT00010046013.1">
    <property type="protein sequence ID" value="ENSCHIP00010032694.1"/>
    <property type="gene ID" value="ENSCHIG00010024294.1"/>
</dbReference>
<dbReference type="GO" id="GO:0006123">
    <property type="term" value="P:mitochondrial electron transport, cytochrome c to oxygen"/>
    <property type="evidence" value="ECO:0007669"/>
    <property type="project" value="InterPro"/>
</dbReference>
<dbReference type="AlphaFoldDB" id="A0A452DYG2"/>
<dbReference type="FunFam" id="4.10.91.10:FF:000001">
    <property type="entry name" value="Cytochrome c oxidase subunit 7A1, mitochondrial"/>
    <property type="match status" value="1"/>
</dbReference>
<keyword evidence="4" id="KW-0812">Transmembrane</keyword>
<comment type="pathway">
    <text evidence="2">Energy metabolism; oxidative phosphorylation.</text>
</comment>